<dbReference type="Proteomes" id="UP000035860">
    <property type="component" value="Unassembled WGS sequence"/>
</dbReference>
<dbReference type="AlphaFoldDB" id="A0A066UFE3"/>
<gene>
    <name evidence="1" type="ORF">MBO_01250</name>
</gene>
<accession>A0A066UFE3</accession>
<keyword evidence="2" id="KW-1185">Reference proteome</keyword>
<evidence type="ECO:0000313" key="1">
    <source>
        <dbReference type="EMBL" id="KDN25780.1"/>
    </source>
</evidence>
<dbReference type="Pfam" id="PF04359">
    <property type="entry name" value="DUF493"/>
    <property type="match status" value="1"/>
</dbReference>
<comment type="caution">
    <text evidence="1">The sequence shown here is derived from an EMBL/GenBank/DDBJ whole genome shotgun (WGS) entry which is preliminary data.</text>
</comment>
<dbReference type="InterPro" id="IPR027471">
    <property type="entry name" value="YbeD-like_sf"/>
</dbReference>
<dbReference type="SUPFAM" id="SSF117991">
    <property type="entry name" value="YbeD/HP0495-like"/>
    <property type="match status" value="1"/>
</dbReference>
<reference evidence="1 2" key="1">
    <citation type="journal article" date="2014" name="Genome Announc.">
        <title>Draft Genome Sequence of Moraxella bovoculi Strain 237T (ATCC BAA-1259T) Isolated from a Calf with Infectious Bovine Keratoconjunctivitis.</title>
        <authorList>
            <person name="Calcutt M.J."/>
            <person name="Foecking M.F."/>
            <person name="Martin N.T."/>
            <person name="Mhlanga-Mutangadura T."/>
            <person name="Reilly T.J."/>
        </authorList>
    </citation>
    <scope>NUCLEOTIDE SEQUENCE [LARGE SCALE GENOMIC DNA]</scope>
    <source>
        <strain evidence="1 2">237</strain>
    </source>
</reference>
<dbReference type="RefSeq" id="WP_036362232.1">
    <property type="nucleotide sequence ID" value="NZ_AOMT01000005.1"/>
</dbReference>
<dbReference type="Gene3D" id="3.30.70.260">
    <property type="match status" value="1"/>
</dbReference>
<name>A0A066UFE3_9GAMM</name>
<dbReference type="InterPro" id="IPR007454">
    <property type="entry name" value="UPF0250_YbeD-like"/>
</dbReference>
<sequence length="109" mass="12327">MTKFTNLNRAPTAPNAKRTEIQNPELWNFPMDYPISIIGHEGEHDTLRNEVTLILAEIFPDFDAASIMVKPSKTGKFHALRARLYLTCADEVNHLYTALDKAKTVKTVV</sequence>
<proteinExistence type="predicted"/>
<dbReference type="EMBL" id="AOMT01000005">
    <property type="protein sequence ID" value="KDN25780.1"/>
    <property type="molecule type" value="Genomic_DNA"/>
</dbReference>
<dbReference type="eggNOG" id="COG2921">
    <property type="taxonomic scope" value="Bacteria"/>
</dbReference>
<dbReference type="OrthoDB" id="9793424at2"/>
<protein>
    <submittedName>
        <fullName evidence="1">Uncharacterized protein</fullName>
    </submittedName>
</protein>
<organism evidence="1 2">
    <name type="scientific">Moraxella bovoculi 237</name>
    <dbReference type="NCBI Taxonomy" id="743974"/>
    <lineage>
        <taxon>Bacteria</taxon>
        <taxon>Pseudomonadati</taxon>
        <taxon>Pseudomonadota</taxon>
        <taxon>Gammaproteobacteria</taxon>
        <taxon>Moraxellales</taxon>
        <taxon>Moraxellaceae</taxon>
        <taxon>Moraxella</taxon>
    </lineage>
</organism>
<evidence type="ECO:0000313" key="2">
    <source>
        <dbReference type="Proteomes" id="UP000035860"/>
    </source>
</evidence>